<dbReference type="Proteomes" id="UP000324222">
    <property type="component" value="Unassembled WGS sequence"/>
</dbReference>
<feature type="compositionally biased region" description="Low complexity" evidence="1">
    <location>
        <begin position="20"/>
        <end position="33"/>
    </location>
</feature>
<dbReference type="AlphaFoldDB" id="A0A5B7JQ65"/>
<feature type="region of interest" description="Disordered" evidence="1">
    <location>
        <begin position="1"/>
        <end position="64"/>
    </location>
</feature>
<organism evidence="2 3">
    <name type="scientific">Portunus trituberculatus</name>
    <name type="common">Swimming crab</name>
    <name type="synonym">Neptunus trituberculatus</name>
    <dbReference type="NCBI Taxonomy" id="210409"/>
    <lineage>
        <taxon>Eukaryota</taxon>
        <taxon>Metazoa</taxon>
        <taxon>Ecdysozoa</taxon>
        <taxon>Arthropoda</taxon>
        <taxon>Crustacea</taxon>
        <taxon>Multicrustacea</taxon>
        <taxon>Malacostraca</taxon>
        <taxon>Eumalacostraca</taxon>
        <taxon>Eucarida</taxon>
        <taxon>Decapoda</taxon>
        <taxon>Pleocyemata</taxon>
        <taxon>Brachyura</taxon>
        <taxon>Eubrachyura</taxon>
        <taxon>Portunoidea</taxon>
        <taxon>Portunidae</taxon>
        <taxon>Portuninae</taxon>
        <taxon>Portunus</taxon>
    </lineage>
</organism>
<evidence type="ECO:0000256" key="1">
    <source>
        <dbReference type="SAM" id="MobiDB-lite"/>
    </source>
</evidence>
<proteinExistence type="predicted"/>
<comment type="caution">
    <text evidence="2">The sequence shown here is derived from an EMBL/GenBank/DDBJ whole genome shotgun (WGS) entry which is preliminary data.</text>
</comment>
<sequence>MTTRVTGNSSCLSGSAVVLTSNSPRRTFSTSSRRPSDSRLRGEGKGVYSRLRKTSYGKRMNGHN</sequence>
<dbReference type="EMBL" id="VSRR010121458">
    <property type="protein sequence ID" value="MPD00122.1"/>
    <property type="molecule type" value="Genomic_DNA"/>
</dbReference>
<keyword evidence="3" id="KW-1185">Reference proteome</keyword>
<name>A0A5B7JQ65_PORTR</name>
<feature type="compositionally biased region" description="Basic residues" evidence="1">
    <location>
        <begin position="50"/>
        <end position="64"/>
    </location>
</feature>
<evidence type="ECO:0000313" key="2">
    <source>
        <dbReference type="EMBL" id="MPD00122.1"/>
    </source>
</evidence>
<reference evidence="2 3" key="1">
    <citation type="submission" date="2019-05" db="EMBL/GenBank/DDBJ databases">
        <title>Another draft genome of Portunus trituberculatus and its Hox gene families provides insights of decapod evolution.</title>
        <authorList>
            <person name="Jeong J.-H."/>
            <person name="Song I."/>
            <person name="Kim S."/>
            <person name="Choi T."/>
            <person name="Kim D."/>
            <person name="Ryu S."/>
            <person name="Kim W."/>
        </authorList>
    </citation>
    <scope>NUCLEOTIDE SEQUENCE [LARGE SCALE GENOMIC DNA]</scope>
    <source>
        <tissue evidence="2">Muscle</tissue>
    </source>
</reference>
<feature type="compositionally biased region" description="Basic and acidic residues" evidence="1">
    <location>
        <begin position="34"/>
        <end position="44"/>
    </location>
</feature>
<protein>
    <submittedName>
        <fullName evidence="2">Uncharacterized protein</fullName>
    </submittedName>
</protein>
<accession>A0A5B7JQ65</accession>
<feature type="compositionally biased region" description="Polar residues" evidence="1">
    <location>
        <begin position="1"/>
        <end position="13"/>
    </location>
</feature>
<gene>
    <name evidence="2" type="ORF">E2C01_095574</name>
</gene>
<evidence type="ECO:0000313" key="3">
    <source>
        <dbReference type="Proteomes" id="UP000324222"/>
    </source>
</evidence>